<dbReference type="EMBL" id="REGN01002501">
    <property type="protein sequence ID" value="RNA27724.1"/>
    <property type="molecule type" value="Genomic_DNA"/>
</dbReference>
<feature type="domain" description="Polycomb protein VEFS-Box" evidence="7">
    <location>
        <begin position="595"/>
        <end position="679"/>
    </location>
</feature>
<evidence type="ECO:0000256" key="6">
    <source>
        <dbReference type="ARBA" id="ARBA00023163"/>
    </source>
</evidence>
<feature type="non-terminal residue" evidence="8">
    <location>
        <position position="685"/>
    </location>
</feature>
<sequence>NQNLREKKLLRSGKKLHSALSSKISKIKSNRRRTWKISQMKQAIEMVKSDGSKMIHAAHRCKVPLSTLSSYIKQGVSINHEDTIDDAFSETMEEIEDNLSEAVSENGIETISVSSSSSATSKISNKHLKKFVLLARKSTSPFRLMLKQPKNLPGENMLDNFEQQTTKEKNKNDFGSREQFTITENFIDSIILNKNKVVYLNGFEKPIKLYAYLSMRQKFHPLFLTKNLSYLTRSRPNFSNPRRKFKVDDLLEIKMSKSNRTCQNELSLKLDTILIHNKEDKAFINKHLEDLSSNDSISVQVSIIGQGESVSLAKIAAKNIQIVNQNGLVCINVTCQFIPLRIENLLKQNFKSLTIDVQLVDKKFHFSYMLADMRDFFKNSPKSTPSKSNFFDFTFKLNSDEVVKHSKSIQSLIDSFNSSNLIKLKVKVTRSSPMGKTVIKQQAHFKNSNVFYQFSDASSKKLITRTNNLSCQFCYSDSFLDYTSLIKQTVTQNGVNTLKLDLSLDDTFDGSYCGNLHDLIKNCHLGYSKSRMQPTRQISVDSTEILCNRRSFNLDLKRLKTENLSQQEMNTLNQIQQQLIKISCSIDQAGQQKNNFMQRVYYHTMTNQPVHIDELEYDSDSEMDTEWLKQLTTLLINDFADVNEGEKEFMKLWNLHCLRQNFVADSQLYSACEMFINLNLIEYLY</sequence>
<dbReference type="Proteomes" id="UP000276133">
    <property type="component" value="Unassembled WGS sequence"/>
</dbReference>
<evidence type="ECO:0000256" key="5">
    <source>
        <dbReference type="ARBA" id="ARBA00023015"/>
    </source>
</evidence>
<dbReference type="GO" id="GO:0031490">
    <property type="term" value="F:chromatin DNA binding"/>
    <property type="evidence" value="ECO:0007669"/>
    <property type="project" value="TreeGrafter"/>
</dbReference>
<organism evidence="8 9">
    <name type="scientific">Brachionus plicatilis</name>
    <name type="common">Marine rotifer</name>
    <name type="synonym">Brachionus muelleri</name>
    <dbReference type="NCBI Taxonomy" id="10195"/>
    <lineage>
        <taxon>Eukaryota</taxon>
        <taxon>Metazoa</taxon>
        <taxon>Spiralia</taxon>
        <taxon>Gnathifera</taxon>
        <taxon>Rotifera</taxon>
        <taxon>Eurotatoria</taxon>
        <taxon>Monogononta</taxon>
        <taxon>Pseudotrocha</taxon>
        <taxon>Ploima</taxon>
        <taxon>Brachionidae</taxon>
        <taxon>Brachionus</taxon>
    </lineage>
</organism>
<evidence type="ECO:0000313" key="8">
    <source>
        <dbReference type="EMBL" id="RNA27724.1"/>
    </source>
</evidence>
<reference evidence="8 9" key="1">
    <citation type="journal article" date="2018" name="Sci. Rep.">
        <title>Genomic signatures of local adaptation to the degree of environmental predictability in rotifers.</title>
        <authorList>
            <person name="Franch-Gras L."/>
            <person name="Hahn C."/>
            <person name="Garcia-Roger E.M."/>
            <person name="Carmona M.J."/>
            <person name="Serra M."/>
            <person name="Gomez A."/>
        </authorList>
    </citation>
    <scope>NUCLEOTIDE SEQUENCE [LARGE SCALE GENOMIC DNA]</scope>
    <source>
        <strain evidence="8">HYR1</strain>
    </source>
</reference>
<dbReference type="InterPro" id="IPR019135">
    <property type="entry name" value="Polycomb_protein_VEFS-Box"/>
</dbReference>
<evidence type="ECO:0000256" key="3">
    <source>
        <dbReference type="ARBA" id="ARBA00022771"/>
    </source>
</evidence>
<dbReference type="CDD" id="cd21551">
    <property type="entry name" value="VEFS-box_SUZ12"/>
    <property type="match status" value="1"/>
</dbReference>
<keyword evidence="3" id="KW-0863">Zinc-finger</keyword>
<dbReference type="OrthoDB" id="166746at2759"/>
<evidence type="ECO:0000256" key="2">
    <source>
        <dbReference type="ARBA" id="ARBA00022723"/>
    </source>
</evidence>
<evidence type="ECO:0000256" key="1">
    <source>
        <dbReference type="ARBA" id="ARBA00007416"/>
    </source>
</evidence>
<dbReference type="AlphaFoldDB" id="A0A3M7RVW6"/>
<dbReference type="PANTHER" id="PTHR22597:SF0">
    <property type="entry name" value="POLYCOMB PROTEIN SUZ12"/>
    <property type="match status" value="1"/>
</dbReference>
<evidence type="ECO:0000313" key="9">
    <source>
        <dbReference type="Proteomes" id="UP000276133"/>
    </source>
</evidence>
<keyword evidence="5" id="KW-0805">Transcription regulation</keyword>
<dbReference type="GO" id="GO:0035098">
    <property type="term" value="C:ESC/E(Z) complex"/>
    <property type="evidence" value="ECO:0007669"/>
    <property type="project" value="TreeGrafter"/>
</dbReference>
<dbReference type="GO" id="GO:0008270">
    <property type="term" value="F:zinc ion binding"/>
    <property type="evidence" value="ECO:0007669"/>
    <property type="project" value="UniProtKB-KW"/>
</dbReference>
<dbReference type="PANTHER" id="PTHR22597">
    <property type="entry name" value="POLYCOMB GROUP PROTEIN"/>
    <property type="match status" value="1"/>
</dbReference>
<dbReference type="STRING" id="10195.A0A3M7RVW6"/>
<protein>
    <submittedName>
        <fullName evidence="8">Polycomb suz12</fullName>
    </submittedName>
</protein>
<keyword evidence="2" id="KW-0479">Metal-binding</keyword>
<dbReference type="GO" id="GO:0016586">
    <property type="term" value="C:RSC-type complex"/>
    <property type="evidence" value="ECO:0007669"/>
    <property type="project" value="TreeGrafter"/>
</dbReference>
<feature type="non-terminal residue" evidence="8">
    <location>
        <position position="1"/>
    </location>
</feature>
<evidence type="ECO:0000256" key="4">
    <source>
        <dbReference type="ARBA" id="ARBA00022833"/>
    </source>
</evidence>
<keyword evidence="4" id="KW-0862">Zinc</keyword>
<keyword evidence="6" id="KW-0804">Transcription</keyword>
<proteinExistence type="inferred from homology"/>
<keyword evidence="9" id="KW-1185">Reference proteome</keyword>
<gene>
    <name evidence="8" type="ORF">BpHYR1_041474</name>
</gene>
<dbReference type="Pfam" id="PF09733">
    <property type="entry name" value="VEFS-Box"/>
    <property type="match status" value="1"/>
</dbReference>
<accession>A0A3M7RVW6</accession>
<comment type="caution">
    <text evidence="8">The sequence shown here is derived from an EMBL/GenBank/DDBJ whole genome shotgun (WGS) entry which is preliminary data.</text>
</comment>
<name>A0A3M7RVW6_BRAPC</name>
<evidence type="ECO:0000259" key="7">
    <source>
        <dbReference type="Pfam" id="PF09733"/>
    </source>
</evidence>
<comment type="similarity">
    <text evidence="1">Belongs to the VEFS (VRN2-EMF2-FIS2-SU(Z)12) family.</text>
</comment>